<protein>
    <submittedName>
        <fullName evidence="1">Uncharacterized protein</fullName>
    </submittedName>
</protein>
<keyword evidence="2" id="KW-1185">Reference proteome</keyword>
<evidence type="ECO:0000313" key="1">
    <source>
        <dbReference type="EMBL" id="RDL36268.1"/>
    </source>
</evidence>
<dbReference type="EMBL" id="NPIC01000005">
    <property type="protein sequence ID" value="RDL36268.1"/>
    <property type="molecule type" value="Genomic_DNA"/>
</dbReference>
<evidence type="ECO:0000313" key="2">
    <source>
        <dbReference type="Proteomes" id="UP000254866"/>
    </source>
</evidence>
<dbReference type="Proteomes" id="UP000254866">
    <property type="component" value="Unassembled WGS sequence"/>
</dbReference>
<comment type="caution">
    <text evidence="1">The sequence shown here is derived from an EMBL/GenBank/DDBJ whole genome shotgun (WGS) entry which is preliminary data.</text>
</comment>
<sequence length="171" mass="19388">MQTRAENETAGYVVICRFIKSKFAWRAVISRSPAAENLWLGTRPIEHQNDSQIKTSKPNRDVGFRETIQHARMMFGSLYVNRRYWSGIPRTFTDSYTIAIACPLEIKKLGGNYEDAVCQLAIWYAAALEKIRSTRANRQGTNGHVAWKVVGGPICDSYAQKLMRVKTVFGP</sequence>
<dbReference type="GeneID" id="43599729"/>
<reference evidence="1 2" key="1">
    <citation type="journal article" date="2018" name="IMA Fungus">
        <title>IMA Genome-F 9: Draft genome sequence of Annulohypoxylon stygium, Aspergillus mulundensis, Berkeleyomyces basicola (syn. Thielaviopsis basicola), Ceratocystis smalleyi, two Cercospora beticola strains, Coleophoma cylindrospora, Fusarium fracticaudum, Phialophora cf. hyalina, and Morchella septimelata.</title>
        <authorList>
            <person name="Wingfield B.D."/>
            <person name="Bills G.F."/>
            <person name="Dong Y."/>
            <person name="Huang W."/>
            <person name="Nel W.J."/>
            <person name="Swalarsk-Parry B.S."/>
            <person name="Vaghefi N."/>
            <person name="Wilken P.M."/>
            <person name="An Z."/>
            <person name="de Beer Z.W."/>
            <person name="De Vos L."/>
            <person name="Chen L."/>
            <person name="Duong T.A."/>
            <person name="Gao Y."/>
            <person name="Hammerbacher A."/>
            <person name="Kikkert J.R."/>
            <person name="Li Y."/>
            <person name="Li H."/>
            <person name="Li K."/>
            <person name="Li Q."/>
            <person name="Liu X."/>
            <person name="Ma X."/>
            <person name="Naidoo K."/>
            <person name="Pethybridge S.J."/>
            <person name="Sun J."/>
            <person name="Steenkamp E.T."/>
            <person name="van der Nest M.A."/>
            <person name="van Wyk S."/>
            <person name="Wingfield M.J."/>
            <person name="Xiong C."/>
            <person name="Yue Q."/>
            <person name="Zhang X."/>
        </authorList>
    </citation>
    <scope>NUCLEOTIDE SEQUENCE [LARGE SCALE GENOMIC DNA]</scope>
    <source>
        <strain evidence="1 2">BP 5553</strain>
    </source>
</reference>
<dbReference type="AlphaFoldDB" id="A0A370TL65"/>
<accession>A0A370TL65</accession>
<gene>
    <name evidence="1" type="ORF">BP5553_06880</name>
</gene>
<organism evidence="1 2">
    <name type="scientific">Venustampulla echinocandica</name>
    <dbReference type="NCBI Taxonomy" id="2656787"/>
    <lineage>
        <taxon>Eukaryota</taxon>
        <taxon>Fungi</taxon>
        <taxon>Dikarya</taxon>
        <taxon>Ascomycota</taxon>
        <taxon>Pezizomycotina</taxon>
        <taxon>Leotiomycetes</taxon>
        <taxon>Helotiales</taxon>
        <taxon>Pleuroascaceae</taxon>
        <taxon>Venustampulla</taxon>
    </lineage>
</organism>
<dbReference type="OrthoDB" id="3554837at2759"/>
<name>A0A370TL65_9HELO</name>
<dbReference type="RefSeq" id="XP_031868924.1">
    <property type="nucleotide sequence ID" value="XM_032015503.1"/>
</dbReference>
<proteinExistence type="predicted"/>